<dbReference type="Gene3D" id="3.40.50.300">
    <property type="entry name" value="P-loop containing nucleotide triphosphate hydrolases"/>
    <property type="match status" value="1"/>
</dbReference>
<dbReference type="SUPFAM" id="SSF52540">
    <property type="entry name" value="P-loop containing nucleoside triphosphate hydrolases"/>
    <property type="match status" value="1"/>
</dbReference>
<accession>A0ABS2GLC8</accession>
<evidence type="ECO:0000313" key="6">
    <source>
        <dbReference type="EMBL" id="MBM6922911.1"/>
    </source>
</evidence>
<dbReference type="InterPro" id="IPR050153">
    <property type="entry name" value="Metal_Ion_Import_ABC"/>
</dbReference>
<dbReference type="PROSITE" id="PS00211">
    <property type="entry name" value="ABC_TRANSPORTER_1"/>
    <property type="match status" value="1"/>
</dbReference>
<evidence type="ECO:0000256" key="3">
    <source>
        <dbReference type="ARBA" id="ARBA00022741"/>
    </source>
</evidence>
<evidence type="ECO:0000256" key="4">
    <source>
        <dbReference type="ARBA" id="ARBA00022840"/>
    </source>
</evidence>
<evidence type="ECO:0000313" key="7">
    <source>
        <dbReference type="Proteomes" id="UP000724149"/>
    </source>
</evidence>
<dbReference type="InterPro" id="IPR027417">
    <property type="entry name" value="P-loop_NTPase"/>
</dbReference>
<dbReference type="CDD" id="cd03235">
    <property type="entry name" value="ABC_Metallic_Cations"/>
    <property type="match status" value="1"/>
</dbReference>
<evidence type="ECO:0000256" key="2">
    <source>
        <dbReference type="ARBA" id="ARBA00022448"/>
    </source>
</evidence>
<dbReference type="InterPro" id="IPR017871">
    <property type="entry name" value="ABC_transporter-like_CS"/>
</dbReference>
<dbReference type="RefSeq" id="WP_177503903.1">
    <property type="nucleotide sequence ID" value="NZ_JACSNR010000003.1"/>
</dbReference>
<name>A0ABS2GLC8_9FIRM</name>
<dbReference type="Proteomes" id="UP000724149">
    <property type="component" value="Unassembled WGS sequence"/>
</dbReference>
<dbReference type="InterPro" id="IPR003593">
    <property type="entry name" value="AAA+_ATPase"/>
</dbReference>
<comment type="similarity">
    <text evidence="1">Belongs to the ABC transporter superfamily.</text>
</comment>
<protein>
    <submittedName>
        <fullName evidence="6">ABC transporter ATP-binding protein</fullName>
    </submittedName>
</protein>
<dbReference type="Pfam" id="PF00005">
    <property type="entry name" value="ABC_tran"/>
    <property type="match status" value="1"/>
</dbReference>
<evidence type="ECO:0000256" key="1">
    <source>
        <dbReference type="ARBA" id="ARBA00005417"/>
    </source>
</evidence>
<reference evidence="6 7" key="1">
    <citation type="journal article" date="2021" name="Sci. Rep.">
        <title>The distribution of antibiotic resistance genes in chicken gut microbiota commensals.</title>
        <authorList>
            <person name="Juricova H."/>
            <person name="Matiasovicova J."/>
            <person name="Kubasova T."/>
            <person name="Cejkova D."/>
            <person name="Rychlik I."/>
        </authorList>
    </citation>
    <scope>NUCLEOTIDE SEQUENCE [LARGE SCALE GENOMIC DNA]</scope>
    <source>
        <strain evidence="6 7">An564</strain>
    </source>
</reference>
<evidence type="ECO:0000259" key="5">
    <source>
        <dbReference type="PROSITE" id="PS50893"/>
    </source>
</evidence>
<dbReference type="PANTHER" id="PTHR42734:SF17">
    <property type="entry name" value="METAL TRANSPORT SYSTEM ATP-BINDING PROTEIN TM_0124-RELATED"/>
    <property type="match status" value="1"/>
</dbReference>
<gene>
    <name evidence="6" type="ORF">H9X81_04285</name>
</gene>
<comment type="caution">
    <text evidence="6">The sequence shown here is derived from an EMBL/GenBank/DDBJ whole genome shotgun (WGS) entry which is preliminary data.</text>
</comment>
<organism evidence="6 7">
    <name type="scientific">Hydrogenoanaerobacterium saccharovorans</name>
    <dbReference type="NCBI Taxonomy" id="474960"/>
    <lineage>
        <taxon>Bacteria</taxon>
        <taxon>Bacillati</taxon>
        <taxon>Bacillota</taxon>
        <taxon>Clostridia</taxon>
        <taxon>Eubacteriales</taxon>
        <taxon>Oscillospiraceae</taxon>
        <taxon>Hydrogenoanaerobacterium</taxon>
    </lineage>
</organism>
<proteinExistence type="inferred from homology"/>
<keyword evidence="2" id="KW-0813">Transport</keyword>
<keyword evidence="3" id="KW-0547">Nucleotide-binding</keyword>
<dbReference type="EMBL" id="JACSNR010000003">
    <property type="protein sequence ID" value="MBM6922911.1"/>
    <property type="molecule type" value="Genomic_DNA"/>
</dbReference>
<keyword evidence="7" id="KW-1185">Reference proteome</keyword>
<dbReference type="PROSITE" id="PS50893">
    <property type="entry name" value="ABC_TRANSPORTER_2"/>
    <property type="match status" value="1"/>
</dbReference>
<dbReference type="PANTHER" id="PTHR42734">
    <property type="entry name" value="METAL TRANSPORT SYSTEM ATP-BINDING PROTEIN TM_0124-RELATED"/>
    <property type="match status" value="1"/>
</dbReference>
<dbReference type="SMART" id="SM00382">
    <property type="entry name" value="AAA"/>
    <property type="match status" value="1"/>
</dbReference>
<dbReference type="InterPro" id="IPR003439">
    <property type="entry name" value="ABC_transporter-like_ATP-bd"/>
</dbReference>
<dbReference type="GO" id="GO:0005524">
    <property type="term" value="F:ATP binding"/>
    <property type="evidence" value="ECO:0007669"/>
    <property type="project" value="UniProtKB-KW"/>
</dbReference>
<sequence length="236" mass="25549">MAQLVCEELTLGYDRPILTGLSFEVNAGDYLFILGENGAGKSTLMKTVLGLIPPLAGKITRGEGLSAGKIGYLPQQTRAQRDFPASVREVVQSGCLGRRRGLRAFYSAGEKARAAQAMERMGITPLADRCYRELSGGQQQRVLLARALCAADSMLLCDEPVTGLDPAATEELYHVMDELNRRDGMTVVMISHDPAAALRYASHILYLGEPVYYGTREGFLATGAGQIYSGRGNRPC</sequence>
<feature type="domain" description="ABC transporter" evidence="5">
    <location>
        <begin position="2"/>
        <end position="232"/>
    </location>
</feature>
<keyword evidence="4 6" id="KW-0067">ATP-binding</keyword>